<evidence type="ECO:0000313" key="3">
    <source>
        <dbReference type="Proteomes" id="UP000053593"/>
    </source>
</evidence>
<dbReference type="AlphaFoldDB" id="A0A0D0C470"/>
<protein>
    <submittedName>
        <fullName evidence="2">Uncharacterized protein</fullName>
    </submittedName>
</protein>
<feature type="signal peptide" evidence="1">
    <location>
        <begin position="1"/>
        <end position="21"/>
    </location>
</feature>
<gene>
    <name evidence="2" type="ORF">GYMLUDRAFT_41222</name>
</gene>
<sequence length="98" mass="11100">MKFTLILFSFLLSFLTFNVNAWHFGIGLNEEAACSCPFNCFSKENDACKYWADDKHIYDGTCQKNSGFHLIHQFKCTNGKSVDVDTYAAEHGMKKNGS</sequence>
<proteinExistence type="predicted"/>
<organism evidence="2 3">
    <name type="scientific">Collybiopsis luxurians FD-317 M1</name>
    <dbReference type="NCBI Taxonomy" id="944289"/>
    <lineage>
        <taxon>Eukaryota</taxon>
        <taxon>Fungi</taxon>
        <taxon>Dikarya</taxon>
        <taxon>Basidiomycota</taxon>
        <taxon>Agaricomycotina</taxon>
        <taxon>Agaricomycetes</taxon>
        <taxon>Agaricomycetidae</taxon>
        <taxon>Agaricales</taxon>
        <taxon>Marasmiineae</taxon>
        <taxon>Omphalotaceae</taxon>
        <taxon>Collybiopsis</taxon>
        <taxon>Collybiopsis luxurians</taxon>
    </lineage>
</organism>
<feature type="chain" id="PRO_5002208134" evidence="1">
    <location>
        <begin position="22"/>
        <end position="98"/>
    </location>
</feature>
<keyword evidence="1" id="KW-0732">Signal</keyword>
<dbReference type="OrthoDB" id="10493987at2759"/>
<dbReference type="EMBL" id="KN834765">
    <property type="protein sequence ID" value="KIK62941.1"/>
    <property type="molecule type" value="Genomic_DNA"/>
</dbReference>
<evidence type="ECO:0000256" key="1">
    <source>
        <dbReference type="SAM" id="SignalP"/>
    </source>
</evidence>
<accession>A0A0D0C470</accession>
<keyword evidence="3" id="KW-1185">Reference proteome</keyword>
<dbReference type="Proteomes" id="UP000053593">
    <property type="component" value="Unassembled WGS sequence"/>
</dbReference>
<name>A0A0D0C470_9AGAR</name>
<dbReference type="HOGENOM" id="CLU_2333822_0_0_1"/>
<evidence type="ECO:0000313" key="2">
    <source>
        <dbReference type="EMBL" id="KIK62941.1"/>
    </source>
</evidence>
<reference evidence="2 3" key="1">
    <citation type="submission" date="2014-04" db="EMBL/GenBank/DDBJ databases">
        <title>Evolutionary Origins and Diversification of the Mycorrhizal Mutualists.</title>
        <authorList>
            <consortium name="DOE Joint Genome Institute"/>
            <consortium name="Mycorrhizal Genomics Consortium"/>
            <person name="Kohler A."/>
            <person name="Kuo A."/>
            <person name="Nagy L.G."/>
            <person name="Floudas D."/>
            <person name="Copeland A."/>
            <person name="Barry K.W."/>
            <person name="Cichocki N."/>
            <person name="Veneault-Fourrey C."/>
            <person name="LaButti K."/>
            <person name="Lindquist E.A."/>
            <person name="Lipzen A."/>
            <person name="Lundell T."/>
            <person name="Morin E."/>
            <person name="Murat C."/>
            <person name="Riley R."/>
            <person name="Ohm R."/>
            <person name="Sun H."/>
            <person name="Tunlid A."/>
            <person name="Henrissat B."/>
            <person name="Grigoriev I.V."/>
            <person name="Hibbett D.S."/>
            <person name="Martin F."/>
        </authorList>
    </citation>
    <scope>NUCLEOTIDE SEQUENCE [LARGE SCALE GENOMIC DNA]</scope>
    <source>
        <strain evidence="2 3">FD-317 M1</strain>
    </source>
</reference>